<feature type="compositionally biased region" description="Pro residues" evidence="1">
    <location>
        <begin position="206"/>
        <end position="237"/>
    </location>
</feature>
<keyword evidence="3" id="KW-1185">Reference proteome</keyword>
<dbReference type="HOGENOM" id="CLU_511769_0_0_4"/>
<dbReference type="EMBL" id="CP009962">
    <property type="protein sequence ID" value="AIY42857.1"/>
    <property type="molecule type" value="Genomic_DNA"/>
</dbReference>
<protein>
    <submittedName>
        <fullName evidence="2">Glycosyltransferase</fullName>
    </submittedName>
</protein>
<dbReference type="PANTHER" id="PTHR46656">
    <property type="entry name" value="PUTATIVE-RELATED"/>
    <property type="match status" value="1"/>
</dbReference>
<dbReference type="OrthoDB" id="5936320at2"/>
<dbReference type="STRING" id="279058.LT85_3699"/>
<organism evidence="2 3">
    <name type="scientific">Collimonas arenae</name>
    <dbReference type="NCBI Taxonomy" id="279058"/>
    <lineage>
        <taxon>Bacteria</taxon>
        <taxon>Pseudomonadati</taxon>
        <taxon>Pseudomonadota</taxon>
        <taxon>Betaproteobacteria</taxon>
        <taxon>Burkholderiales</taxon>
        <taxon>Oxalobacteraceae</taxon>
        <taxon>Collimonas</taxon>
    </lineage>
</organism>
<proteinExistence type="predicted"/>
<name>A0A0A1FJ08_9BURK</name>
<keyword evidence="2" id="KW-0808">Transferase</keyword>
<evidence type="ECO:0000313" key="3">
    <source>
        <dbReference type="Proteomes" id="UP000030302"/>
    </source>
</evidence>
<dbReference type="Proteomes" id="UP000030302">
    <property type="component" value="Chromosome"/>
</dbReference>
<reference evidence="3" key="1">
    <citation type="journal article" date="2014" name="Soil Biol. Biochem.">
        <title>Structure and function of bacterial communities in ageing soils: Insights from the Mendocino ecological staircase.</title>
        <authorList>
            <person name="Uroz S."/>
            <person name="Tech J.J."/>
            <person name="Sawaya N.A."/>
            <person name="Frey-Klett P."/>
            <person name="Leveau J.H.J."/>
        </authorList>
    </citation>
    <scope>NUCLEOTIDE SEQUENCE [LARGE SCALE GENOMIC DNA]</scope>
    <source>
        <strain evidence="3">Cal35</strain>
    </source>
</reference>
<dbReference type="GO" id="GO:0016740">
    <property type="term" value="F:transferase activity"/>
    <property type="evidence" value="ECO:0007669"/>
    <property type="project" value="UniProtKB-KW"/>
</dbReference>
<feature type="region of interest" description="Disordered" evidence="1">
    <location>
        <begin position="197"/>
        <end position="238"/>
    </location>
</feature>
<evidence type="ECO:0000256" key="1">
    <source>
        <dbReference type="SAM" id="MobiDB-lite"/>
    </source>
</evidence>
<dbReference type="KEGG" id="care:LT85_3699"/>
<accession>A0A0A1FJ08</accession>
<gene>
    <name evidence="2" type="ORF">LT85_3699</name>
</gene>
<evidence type="ECO:0000313" key="2">
    <source>
        <dbReference type="EMBL" id="AIY42857.1"/>
    </source>
</evidence>
<dbReference type="RefSeq" id="WP_038491681.1">
    <property type="nucleotide sequence ID" value="NZ_CP009962.1"/>
</dbReference>
<dbReference type="Gene3D" id="3.40.50.2000">
    <property type="entry name" value="Glycogen Phosphorylase B"/>
    <property type="match status" value="1"/>
</dbReference>
<dbReference type="AlphaFoldDB" id="A0A0A1FJ08"/>
<dbReference type="SUPFAM" id="SSF53756">
    <property type="entry name" value="UDP-Glycosyltransferase/glycogen phosphorylase"/>
    <property type="match status" value="1"/>
</dbReference>
<dbReference type="PANTHER" id="PTHR46656:SF3">
    <property type="entry name" value="PUTATIVE-RELATED"/>
    <property type="match status" value="1"/>
</dbReference>
<sequence length="552" mass="62406">MNFILYSDIGESAINKSLGLPEYSYYFVLKAFRTVLTELGTVTVVQHPETEVDPLFDAHRQRGEECVFLSFSPPNKTLIDLRCPTVSVFAWEYSNIPDELWDEDVRNDWRIVFGRHGKAITLSSYTARIVREAMGATFPVLAAPAPLWEQFADPRARFGARLPPSQSQLQLRGIVIDSHLLGLSADGLIAHMTFSQTTDEPEAQTMPPPAQPEAQTAPPPPQPEPEPEQMPAPPEPAAPAKTLRYRLAVTKRHLLTWYREAVRDLLPLWLARAVAVSGRSGNTLARAMLGYESNAIPPLPVALEDSPKAIEPIEEVTPTPIPPVQELEREPEATVDLSGVVYTSILSPKDGRKNWFDMVTAFCWTFREVEDATLVLKMSERDLSRYHNTLLTLLSQLAPFKCRVVTLHAYLDEAAYEELIGATSYYVNTSLCEGLCLPLMEFMCCGKPVIAPRHTAMEDYIDADAAFIIKSSLEHNVWPHDPRDLFRTLRYRLDWESICTAYSDSYRTVKQQPEKYLDMSMQAMARLESYSSRTVVKEQLRSFFQQPVEEYA</sequence>